<dbReference type="AlphaFoldDB" id="A0A2P6NLL0"/>
<dbReference type="Proteomes" id="UP000241769">
    <property type="component" value="Unassembled WGS sequence"/>
</dbReference>
<dbReference type="PANTHER" id="PTHR31328">
    <property type="entry name" value="BIOGENESIS OF LYSOSOME-RELATED ORGANELLES COMPLEX 1 SUBUNIT 6"/>
    <property type="match status" value="1"/>
</dbReference>
<protein>
    <submittedName>
        <fullName evidence="2">Pallidin-like</fullName>
    </submittedName>
</protein>
<evidence type="ECO:0000313" key="2">
    <source>
        <dbReference type="EMBL" id="PRP84843.1"/>
    </source>
</evidence>
<feature type="compositionally biased region" description="Polar residues" evidence="1">
    <location>
        <begin position="140"/>
        <end position="153"/>
    </location>
</feature>
<gene>
    <name evidence="2" type="ORF">PROFUN_07497</name>
</gene>
<sequence length="153" mass="17281">MAQVAADIEPTVEERNARLVAETKRQEIQDACNKLTEGLLKKVSDPFSDLIIKLTELRRNQEDLLNKITTENNRADYQEAIAAATASSMQSTNDRMSKLKKRADKLSQKKTTEDTVAAEKRERELQRERLLIARPPPEQSVETSPTTTEAAKE</sequence>
<dbReference type="EMBL" id="MDYQ01000055">
    <property type="protein sequence ID" value="PRP84843.1"/>
    <property type="molecule type" value="Genomic_DNA"/>
</dbReference>
<keyword evidence="3" id="KW-1185">Reference proteome</keyword>
<dbReference type="GO" id="GO:0030133">
    <property type="term" value="C:transport vesicle"/>
    <property type="evidence" value="ECO:0007669"/>
    <property type="project" value="TreeGrafter"/>
</dbReference>
<dbReference type="GO" id="GO:0031083">
    <property type="term" value="C:BLOC-1 complex"/>
    <property type="evidence" value="ECO:0007669"/>
    <property type="project" value="TreeGrafter"/>
</dbReference>
<accession>A0A2P6NLL0</accession>
<evidence type="ECO:0000256" key="1">
    <source>
        <dbReference type="SAM" id="MobiDB-lite"/>
    </source>
</evidence>
<reference evidence="2 3" key="1">
    <citation type="journal article" date="2018" name="Genome Biol. Evol.">
        <title>Multiple Roots of Fruiting Body Formation in Amoebozoa.</title>
        <authorList>
            <person name="Hillmann F."/>
            <person name="Forbes G."/>
            <person name="Novohradska S."/>
            <person name="Ferling I."/>
            <person name="Riege K."/>
            <person name="Groth M."/>
            <person name="Westermann M."/>
            <person name="Marz M."/>
            <person name="Spaller T."/>
            <person name="Winckler T."/>
            <person name="Schaap P."/>
            <person name="Glockner G."/>
        </authorList>
    </citation>
    <scope>NUCLEOTIDE SEQUENCE [LARGE SCALE GENOMIC DNA]</scope>
    <source>
        <strain evidence="2 3">Jena</strain>
    </source>
</reference>
<dbReference type="InParanoid" id="A0A2P6NLL0"/>
<organism evidence="2 3">
    <name type="scientific">Planoprotostelium fungivorum</name>
    <dbReference type="NCBI Taxonomy" id="1890364"/>
    <lineage>
        <taxon>Eukaryota</taxon>
        <taxon>Amoebozoa</taxon>
        <taxon>Evosea</taxon>
        <taxon>Variosea</taxon>
        <taxon>Cavosteliida</taxon>
        <taxon>Cavosteliaceae</taxon>
        <taxon>Planoprotostelium</taxon>
    </lineage>
</organism>
<name>A0A2P6NLL0_9EUKA</name>
<proteinExistence type="predicted"/>
<feature type="region of interest" description="Disordered" evidence="1">
    <location>
        <begin position="85"/>
        <end position="153"/>
    </location>
</feature>
<feature type="compositionally biased region" description="Polar residues" evidence="1">
    <location>
        <begin position="85"/>
        <end position="94"/>
    </location>
</feature>
<comment type="caution">
    <text evidence="2">The sequence shown here is derived from an EMBL/GenBank/DDBJ whole genome shotgun (WGS) entry which is preliminary data.</text>
</comment>
<dbReference type="PANTHER" id="PTHR31328:SF2">
    <property type="entry name" value="BIOGENESIS OF LYSOSOME-RELATED ORGANELLES COMPLEX 1 SUBUNIT 6"/>
    <property type="match status" value="1"/>
</dbReference>
<evidence type="ECO:0000313" key="3">
    <source>
        <dbReference type="Proteomes" id="UP000241769"/>
    </source>
</evidence>
<feature type="compositionally biased region" description="Basic and acidic residues" evidence="1">
    <location>
        <begin position="104"/>
        <end position="131"/>
    </location>
</feature>